<dbReference type="PANTHER" id="PTHR36000">
    <property type="entry name" value="DEFECTIVE 1273 PROTEIN, PUTATIVE-RELATED"/>
    <property type="match status" value="1"/>
</dbReference>
<reference evidence="2" key="1">
    <citation type="submission" date="2021-03" db="EMBL/GenBank/DDBJ databases">
        <authorList>
            <consortium name="Genoscope - CEA"/>
            <person name="William W."/>
        </authorList>
    </citation>
    <scope>NUCLEOTIDE SEQUENCE</scope>
    <source>
        <strain evidence="2">Doubled-haploid Pahang</strain>
    </source>
</reference>
<accession>A0A8D7AH26</accession>
<keyword evidence="1" id="KW-1133">Transmembrane helix</keyword>
<dbReference type="PANTHER" id="PTHR36000:SF3">
    <property type="entry name" value="EMBRYO DEFECTIVE 1273"/>
    <property type="match status" value="1"/>
</dbReference>
<protein>
    <submittedName>
        <fullName evidence="2">(wild Malaysian banana) hypothetical protein</fullName>
    </submittedName>
</protein>
<dbReference type="EMBL" id="HG996468">
    <property type="protein sequence ID" value="CAG1850339.1"/>
    <property type="molecule type" value="Genomic_DNA"/>
</dbReference>
<dbReference type="AlphaFoldDB" id="A0A8D7AH26"/>
<feature type="transmembrane region" description="Helical" evidence="1">
    <location>
        <begin position="172"/>
        <end position="189"/>
    </location>
</feature>
<feature type="transmembrane region" description="Helical" evidence="1">
    <location>
        <begin position="135"/>
        <end position="151"/>
    </location>
</feature>
<sequence length="247" mass="27752">MMASVITASSGSMYLVTSKIITHCSCRTFDHHGFYPSSKYHLKRQPIRHSIMKLQAAGKFAQPNKATSYFKDLADRIWEASPKSLKEFPWEEAKDMVLRQLFFLGKKALTWSFIGLYAISFLSDISLAISRDRELLVPIGLFVGVALADFIKESLQEFLKSRIEDGDPNTNLLGIGSFFVFVKFVSLCFKLQGKVLLSHIGNGGLMQVLWLVRKKLQQTDDIKNQNAPSVNGPSPTSLINNTYKPVL</sequence>
<proteinExistence type="predicted"/>
<evidence type="ECO:0000256" key="1">
    <source>
        <dbReference type="SAM" id="Phobius"/>
    </source>
</evidence>
<keyword evidence="1" id="KW-0812">Transmembrane</keyword>
<feature type="transmembrane region" description="Helical" evidence="1">
    <location>
        <begin position="108"/>
        <end position="129"/>
    </location>
</feature>
<keyword evidence="1" id="KW-0472">Membrane</keyword>
<name>A0A8D7AH26_MUSAM</name>
<gene>
    <name evidence="2" type="ORF">GSMUA_202270.1</name>
</gene>
<evidence type="ECO:0000313" key="2">
    <source>
        <dbReference type="EMBL" id="CAG1850339.1"/>
    </source>
</evidence>
<organism evidence="2">
    <name type="scientific">Musa acuminata subsp. malaccensis</name>
    <name type="common">Wild banana</name>
    <name type="synonym">Musa malaccensis</name>
    <dbReference type="NCBI Taxonomy" id="214687"/>
    <lineage>
        <taxon>Eukaryota</taxon>
        <taxon>Viridiplantae</taxon>
        <taxon>Streptophyta</taxon>
        <taxon>Embryophyta</taxon>
        <taxon>Tracheophyta</taxon>
        <taxon>Spermatophyta</taxon>
        <taxon>Magnoliopsida</taxon>
        <taxon>Liliopsida</taxon>
        <taxon>Zingiberales</taxon>
        <taxon>Musaceae</taxon>
        <taxon>Musa</taxon>
    </lineage>
</organism>